<dbReference type="PATRIC" id="fig|178900.6.peg.2437"/>
<evidence type="ECO:0000313" key="4">
    <source>
        <dbReference type="EMBL" id="KXV71272.1"/>
    </source>
</evidence>
<keyword evidence="1" id="KW-0249">Electron transport</keyword>
<feature type="transmembrane region" description="Helical" evidence="2">
    <location>
        <begin position="140"/>
        <end position="160"/>
    </location>
</feature>
<dbReference type="GO" id="GO:0020037">
    <property type="term" value="F:heme binding"/>
    <property type="evidence" value="ECO:0007669"/>
    <property type="project" value="InterPro"/>
</dbReference>
<feature type="transmembrane region" description="Helical" evidence="2">
    <location>
        <begin position="373"/>
        <end position="393"/>
    </location>
</feature>
<feature type="transmembrane region" description="Helical" evidence="2">
    <location>
        <begin position="79"/>
        <end position="100"/>
    </location>
</feature>
<feature type="transmembrane region" description="Helical" evidence="2">
    <location>
        <begin position="112"/>
        <end position="134"/>
    </location>
</feature>
<organism evidence="4 5">
    <name type="scientific">Acetobacter cerevisiae</name>
    <dbReference type="NCBI Taxonomy" id="178900"/>
    <lineage>
        <taxon>Bacteria</taxon>
        <taxon>Pseudomonadati</taxon>
        <taxon>Pseudomonadota</taxon>
        <taxon>Alphaproteobacteria</taxon>
        <taxon>Acetobacterales</taxon>
        <taxon>Acetobacteraceae</taxon>
        <taxon>Acetobacter</taxon>
    </lineage>
</organism>
<dbReference type="GO" id="GO:0004129">
    <property type="term" value="F:cytochrome-c oxidase activity"/>
    <property type="evidence" value="ECO:0007669"/>
    <property type="project" value="InterPro"/>
</dbReference>
<keyword evidence="1" id="KW-0679">Respiratory chain</keyword>
<name>A0A149UTJ3_9PROT</name>
<feature type="transmembrane region" description="Helical" evidence="2">
    <location>
        <begin position="172"/>
        <end position="196"/>
    </location>
</feature>
<accession>A0A149UTJ3</accession>
<dbReference type="PROSITE" id="PS50855">
    <property type="entry name" value="COX1"/>
    <property type="match status" value="1"/>
</dbReference>
<reference evidence="4 5" key="1">
    <citation type="submission" date="2015-06" db="EMBL/GenBank/DDBJ databases">
        <title>Improved classification and identification of acetic acid bacteria using matrix-assisted laser desorption/ionization time-of-flight mass spectrometry; Gluconobacter nephelii and Gluconobacter uchimurae are later heterotypic synonyms of Gluconobacter japonicus and Gluconobacter oxydans, respectively.</title>
        <authorList>
            <person name="Li L."/>
            <person name="Cleenwerck I."/>
            <person name="De Vuyst L."/>
            <person name="Vandamme P."/>
        </authorList>
    </citation>
    <scope>NUCLEOTIDE SEQUENCE [LARGE SCALE GENOMIC DNA]</scope>
    <source>
        <strain evidence="4 5">LMG 1608</strain>
    </source>
</reference>
<dbReference type="Gene3D" id="1.20.210.10">
    <property type="entry name" value="Cytochrome c oxidase-like, subunit I domain"/>
    <property type="match status" value="1"/>
</dbReference>
<feature type="transmembrane region" description="Helical" evidence="2">
    <location>
        <begin position="399"/>
        <end position="420"/>
    </location>
</feature>
<feature type="transmembrane region" description="Helical" evidence="2">
    <location>
        <begin position="32"/>
        <end position="59"/>
    </location>
</feature>
<dbReference type="InterPro" id="IPR023616">
    <property type="entry name" value="Cyt_c_oxase-like_su1_dom"/>
</dbReference>
<dbReference type="PANTHER" id="PTHR10422">
    <property type="entry name" value="CYTOCHROME C OXIDASE SUBUNIT 1"/>
    <property type="match status" value="1"/>
</dbReference>
<evidence type="ECO:0000259" key="3">
    <source>
        <dbReference type="PROSITE" id="PS50855"/>
    </source>
</evidence>
<dbReference type="GO" id="GO:0016020">
    <property type="term" value="C:membrane"/>
    <property type="evidence" value="ECO:0007669"/>
    <property type="project" value="InterPro"/>
</dbReference>
<dbReference type="SUPFAM" id="SSF81442">
    <property type="entry name" value="Cytochrome c oxidase subunit I-like"/>
    <property type="match status" value="1"/>
</dbReference>
<dbReference type="PANTHER" id="PTHR10422:SF18">
    <property type="entry name" value="CYTOCHROME C OXIDASE SUBUNIT 1"/>
    <property type="match status" value="1"/>
</dbReference>
<feature type="transmembrane region" description="Helical" evidence="2">
    <location>
        <begin position="318"/>
        <end position="338"/>
    </location>
</feature>
<keyword evidence="2" id="KW-0812">Transmembrane</keyword>
<dbReference type="Pfam" id="PF00115">
    <property type="entry name" value="COX1"/>
    <property type="match status" value="1"/>
</dbReference>
<dbReference type="GO" id="GO:0022904">
    <property type="term" value="P:respiratory electron transport chain"/>
    <property type="evidence" value="ECO:0007669"/>
    <property type="project" value="TreeGrafter"/>
</dbReference>
<feature type="domain" description="Cytochrome oxidase subunit I profile" evidence="3">
    <location>
        <begin position="38"/>
        <end position="393"/>
    </location>
</feature>
<protein>
    <recommendedName>
        <fullName evidence="3">Cytochrome oxidase subunit I profile domain-containing protein</fullName>
    </recommendedName>
</protein>
<evidence type="ECO:0000256" key="1">
    <source>
        <dbReference type="ARBA" id="ARBA00022660"/>
    </source>
</evidence>
<comment type="caution">
    <text evidence="4">The sequence shown here is derived from an EMBL/GenBank/DDBJ whole genome shotgun (WGS) entry which is preliminary data.</text>
</comment>
<dbReference type="Proteomes" id="UP000075312">
    <property type="component" value="Unassembled WGS sequence"/>
</dbReference>
<proteinExistence type="predicted"/>
<dbReference type="GO" id="GO:0015990">
    <property type="term" value="P:electron transport coupled proton transport"/>
    <property type="evidence" value="ECO:0007669"/>
    <property type="project" value="TreeGrafter"/>
</dbReference>
<sequence length="448" mass="46398">MALWGLNKVQVTENGLCRAKSRNGKKSMNKQAASGTGVGAGYLLVAAVAGLLGGGASVLRQAGLMPDQGVWPVLEHIHAPLMLLFVVIPALVCGFSNLWLPRALGRAGMVLPALNGAGLGLVGVSGVLAVVNGAPAPAPAILLWCVGLLCAVMTVLATIFDSRADTEQKLPFSPFVWGEMLASSVLLLTVPVLAAVMTRQLLSGAQTDILPLLDGFAEPVTLVTLLAGFGLVFETGARASRFSEKPVIAIMTATAAASVIIWTRGVFAHGLAASVEQPGTLTSPENAVLFASTLASVLLAGLWMAGTWRSRLSLRVPMLWGLGFLAVVSTGWVAQLIQGDGLHSALQLGAVYAAFCGLYLWRGENGGYWYPRSLAVLQFVLMAAATGLSFSPLSAAAQIWSGGLLGVSLLCFVATMGMSFMQNRKVPEGSEASAQPVLGASSEGTVQS</sequence>
<feature type="transmembrane region" description="Helical" evidence="2">
    <location>
        <begin position="344"/>
        <end position="361"/>
    </location>
</feature>
<keyword evidence="2" id="KW-1133">Transmembrane helix</keyword>
<dbReference type="EMBL" id="LHZY01000030">
    <property type="protein sequence ID" value="KXV71272.1"/>
    <property type="molecule type" value="Genomic_DNA"/>
</dbReference>
<dbReference type="AlphaFoldDB" id="A0A149UTJ3"/>
<dbReference type="InterPro" id="IPR000883">
    <property type="entry name" value="Cyt_C_Oxase_1"/>
</dbReference>
<feature type="transmembrane region" description="Helical" evidence="2">
    <location>
        <begin position="287"/>
        <end position="306"/>
    </location>
</feature>
<gene>
    <name evidence="4" type="ORF">AD952_09810</name>
</gene>
<feature type="transmembrane region" description="Helical" evidence="2">
    <location>
        <begin position="247"/>
        <end position="267"/>
    </location>
</feature>
<evidence type="ECO:0000313" key="5">
    <source>
        <dbReference type="Proteomes" id="UP000075312"/>
    </source>
</evidence>
<dbReference type="InterPro" id="IPR036927">
    <property type="entry name" value="Cyt_c_oxase-like_su1_sf"/>
</dbReference>
<keyword evidence="1" id="KW-0813">Transport</keyword>
<dbReference type="PRINTS" id="PR01165">
    <property type="entry name" value="CYCOXIDASEI"/>
</dbReference>
<evidence type="ECO:0000256" key="2">
    <source>
        <dbReference type="SAM" id="Phobius"/>
    </source>
</evidence>
<feature type="transmembrane region" description="Helical" evidence="2">
    <location>
        <begin position="216"/>
        <end position="235"/>
    </location>
</feature>
<keyword evidence="2" id="KW-0472">Membrane</keyword>
<dbReference type="GO" id="GO:0009060">
    <property type="term" value="P:aerobic respiration"/>
    <property type="evidence" value="ECO:0007669"/>
    <property type="project" value="InterPro"/>
</dbReference>